<dbReference type="Gene3D" id="2.40.30.170">
    <property type="match status" value="1"/>
</dbReference>
<reference evidence="6 7" key="1">
    <citation type="submission" date="2017-04" db="EMBL/GenBank/DDBJ databases">
        <authorList>
            <person name="Afonso C.L."/>
            <person name="Miller P.J."/>
            <person name="Scott M.A."/>
            <person name="Spackman E."/>
            <person name="Goraichik I."/>
            <person name="Dimitrov K.M."/>
            <person name="Suarez D.L."/>
            <person name="Swayne D.E."/>
        </authorList>
    </citation>
    <scope>NUCLEOTIDE SEQUENCE [LARGE SCALE GENOMIC DNA]</scope>
    <source>
        <strain evidence="6 7">USBA 355</strain>
    </source>
</reference>
<dbReference type="RefSeq" id="WP_085123168.1">
    <property type="nucleotide sequence ID" value="NZ_FWZX01000009.1"/>
</dbReference>
<dbReference type="Pfam" id="PF25954">
    <property type="entry name" value="Beta-barrel_RND_2"/>
    <property type="match status" value="1"/>
</dbReference>
<organism evidence="6 7">
    <name type="scientific">Tistlia consotensis USBA 355</name>
    <dbReference type="NCBI Taxonomy" id="560819"/>
    <lineage>
        <taxon>Bacteria</taxon>
        <taxon>Pseudomonadati</taxon>
        <taxon>Pseudomonadota</taxon>
        <taxon>Alphaproteobacteria</taxon>
        <taxon>Rhodospirillales</taxon>
        <taxon>Rhodovibrionaceae</taxon>
        <taxon>Tistlia</taxon>
    </lineage>
</organism>
<accession>A0A1Y6BTY5</accession>
<keyword evidence="7" id="KW-1185">Reference proteome</keyword>
<dbReference type="AlphaFoldDB" id="A0A1Y6BTY5"/>
<dbReference type="PANTHER" id="PTHR32347">
    <property type="entry name" value="EFFLUX SYSTEM COMPONENT YKNX-RELATED"/>
    <property type="match status" value="1"/>
</dbReference>
<evidence type="ECO:0000313" key="7">
    <source>
        <dbReference type="Proteomes" id="UP000192917"/>
    </source>
</evidence>
<dbReference type="SUPFAM" id="SSF111369">
    <property type="entry name" value="HlyD-like secretion proteins"/>
    <property type="match status" value="1"/>
</dbReference>
<dbReference type="PANTHER" id="PTHR32347:SF23">
    <property type="entry name" value="BLL5650 PROTEIN"/>
    <property type="match status" value="1"/>
</dbReference>
<dbReference type="EMBL" id="FWZX01000009">
    <property type="protein sequence ID" value="SMF27734.1"/>
    <property type="molecule type" value="Genomic_DNA"/>
</dbReference>
<dbReference type="InterPro" id="IPR050465">
    <property type="entry name" value="UPF0194_transport"/>
</dbReference>
<evidence type="ECO:0000256" key="2">
    <source>
        <dbReference type="ARBA" id="ARBA00023054"/>
    </source>
</evidence>
<keyword evidence="2 3" id="KW-0175">Coiled coil</keyword>
<evidence type="ECO:0000259" key="4">
    <source>
        <dbReference type="Pfam" id="PF25917"/>
    </source>
</evidence>
<dbReference type="GO" id="GO:0030313">
    <property type="term" value="C:cell envelope"/>
    <property type="evidence" value="ECO:0007669"/>
    <property type="project" value="UniProtKB-SubCell"/>
</dbReference>
<dbReference type="STRING" id="560819.SAMN05428998_109112"/>
<evidence type="ECO:0000256" key="3">
    <source>
        <dbReference type="SAM" id="Coils"/>
    </source>
</evidence>
<feature type="domain" description="CusB-like beta-barrel" evidence="5">
    <location>
        <begin position="221"/>
        <end position="300"/>
    </location>
</feature>
<protein>
    <submittedName>
        <fullName evidence="6">HlyD family secretion protein</fullName>
    </submittedName>
</protein>
<dbReference type="Pfam" id="PF25917">
    <property type="entry name" value="BSH_RND"/>
    <property type="match status" value="1"/>
</dbReference>
<sequence length="318" mass="35161">MNKAWLWTGLILTLAAGGSYALYLHLQPAPLPDQLLYGNGHVEGTEVRVAAEVGGRVVESRLVEGKAVDGGALLVRIDDSDLVLRKERVAAQIDVLRSEREQAARELQVLQHHLGTAEADLERYRELRQRGTATPQRLAQAEDAYREAQGRVDEAKAGIDAIAARIEAAQKELDLVRNQVAKTRVTAPIAGTVLAKAVEVGEYVEPGRTVAVLVELSHLELKAFIPEKEIGKVRLDAPARVRVDAFPDRLFEGRVARVDQEAQFTPRDIHMPQERTRMVFGVTLALDNPERVLKPGMPADAWILWRPEAGWPERLSAP</sequence>
<comment type="subcellular location">
    <subcellularLocation>
        <location evidence="1">Cell envelope</location>
    </subcellularLocation>
</comment>
<dbReference type="Gene3D" id="1.20.5.340">
    <property type="match status" value="1"/>
</dbReference>
<dbReference type="InterPro" id="IPR058792">
    <property type="entry name" value="Beta-barrel_RND_2"/>
</dbReference>
<evidence type="ECO:0000313" key="6">
    <source>
        <dbReference type="EMBL" id="SMF27734.1"/>
    </source>
</evidence>
<evidence type="ECO:0000256" key="1">
    <source>
        <dbReference type="ARBA" id="ARBA00004196"/>
    </source>
</evidence>
<name>A0A1Y6BTY5_9PROT</name>
<feature type="domain" description="Multidrug resistance protein MdtA-like barrel-sandwich hybrid" evidence="4">
    <location>
        <begin position="46"/>
        <end position="214"/>
    </location>
</feature>
<proteinExistence type="predicted"/>
<dbReference type="InterPro" id="IPR058625">
    <property type="entry name" value="MdtA-like_BSH"/>
</dbReference>
<dbReference type="Proteomes" id="UP000192917">
    <property type="component" value="Unassembled WGS sequence"/>
</dbReference>
<feature type="coiled-coil region" evidence="3">
    <location>
        <begin position="86"/>
        <end position="186"/>
    </location>
</feature>
<gene>
    <name evidence="6" type="ORF">SAMN05428998_109112</name>
</gene>
<evidence type="ECO:0000259" key="5">
    <source>
        <dbReference type="Pfam" id="PF25954"/>
    </source>
</evidence>